<dbReference type="Pfam" id="PF02668">
    <property type="entry name" value="TauD"/>
    <property type="match status" value="1"/>
</dbReference>
<dbReference type="SUPFAM" id="SSF51197">
    <property type="entry name" value="Clavaminate synthase-like"/>
    <property type="match status" value="1"/>
</dbReference>
<reference evidence="5 6" key="1">
    <citation type="submission" date="2017-12" db="EMBL/GenBank/DDBJ databases">
        <title>Comparative genomics of Botrytis spp.</title>
        <authorList>
            <person name="Valero-Jimenez C.A."/>
            <person name="Tapia P."/>
            <person name="Veloso J."/>
            <person name="Silva-Moreno E."/>
            <person name="Staats M."/>
            <person name="Valdes J.H."/>
            <person name="Van Kan J.A.L."/>
        </authorList>
    </citation>
    <scope>NUCLEOTIDE SEQUENCE [LARGE SCALE GENOMIC DNA]</scope>
    <source>
        <strain evidence="5 6">MUCL2120</strain>
    </source>
</reference>
<dbReference type="PANTHER" id="PTHR10696">
    <property type="entry name" value="GAMMA-BUTYROBETAINE HYDROXYLASE-RELATED"/>
    <property type="match status" value="1"/>
</dbReference>
<accession>A0A4Z1HIN5</accession>
<dbReference type="GO" id="GO:0017000">
    <property type="term" value="P:antibiotic biosynthetic process"/>
    <property type="evidence" value="ECO:0007669"/>
    <property type="project" value="UniProtKB-KW"/>
</dbReference>
<protein>
    <recommendedName>
        <fullName evidence="4">TauD/TfdA-like domain-containing protein</fullName>
    </recommendedName>
</protein>
<evidence type="ECO:0000256" key="1">
    <source>
        <dbReference type="ARBA" id="ARBA00023002"/>
    </source>
</evidence>
<dbReference type="InterPro" id="IPR050411">
    <property type="entry name" value="AlphaKG_dependent_hydroxylases"/>
</dbReference>
<sequence length="307" mass="34475">MAPSLLDSQPIAPHQLSSPSQKTIDRKVFPDGIKTSGQHPPLYDQLRPYSDFPKEITGETVWKAEDYINNPERWVHVFNEEEIAELSAVADKFIADKIPLTGISQDTFRLSKLSTLLASIRAETLNGKGFILFKGFPVEKWGNHKSAVAYMGLGTYLGYFVSQNGRGHVLGHVKDLGEDSTQIDKVRIYRTNARQFFHADDSDIVGLLCVARALEGGESDIVSSHHVWNTLQKERPDVAETLTKPIWFFDRKGEVSVGEEPYIKTSVFYLETSPNVRVYSKLDPYYVKSLTRFSDAGVIPPLSPEQV</sequence>
<name>A0A4Z1HIN5_9HELO</name>
<evidence type="ECO:0000313" key="5">
    <source>
        <dbReference type="EMBL" id="TGO48919.1"/>
    </source>
</evidence>
<keyword evidence="2" id="KW-0045">Antibiotic biosynthesis</keyword>
<gene>
    <name evidence="5" type="ORF">BOTNAR_0453g00100</name>
</gene>
<dbReference type="Proteomes" id="UP000297452">
    <property type="component" value="Unassembled WGS sequence"/>
</dbReference>
<comment type="caution">
    <text evidence="5">The sequence shown here is derived from an EMBL/GenBank/DDBJ whole genome shotgun (WGS) entry which is preliminary data.</text>
</comment>
<dbReference type="AlphaFoldDB" id="A0A4Z1HIN5"/>
<dbReference type="InterPro" id="IPR003819">
    <property type="entry name" value="TauD/TfdA-like"/>
</dbReference>
<proteinExistence type="predicted"/>
<dbReference type="EMBL" id="PQXJ01000453">
    <property type="protein sequence ID" value="TGO48919.1"/>
    <property type="molecule type" value="Genomic_DNA"/>
</dbReference>
<feature type="region of interest" description="Disordered" evidence="3">
    <location>
        <begin position="1"/>
        <end position="24"/>
    </location>
</feature>
<dbReference type="PANTHER" id="PTHR10696:SF56">
    <property type="entry name" value="TAUD_TFDA-LIKE DOMAIN-CONTAINING PROTEIN"/>
    <property type="match status" value="1"/>
</dbReference>
<keyword evidence="1" id="KW-0560">Oxidoreductase</keyword>
<evidence type="ECO:0000256" key="3">
    <source>
        <dbReference type="SAM" id="MobiDB-lite"/>
    </source>
</evidence>
<keyword evidence="6" id="KW-1185">Reference proteome</keyword>
<evidence type="ECO:0000313" key="6">
    <source>
        <dbReference type="Proteomes" id="UP000297452"/>
    </source>
</evidence>
<dbReference type="GO" id="GO:0016491">
    <property type="term" value="F:oxidoreductase activity"/>
    <property type="evidence" value="ECO:0007669"/>
    <property type="project" value="UniProtKB-KW"/>
</dbReference>
<evidence type="ECO:0000259" key="4">
    <source>
        <dbReference type="Pfam" id="PF02668"/>
    </source>
</evidence>
<evidence type="ECO:0000256" key="2">
    <source>
        <dbReference type="ARBA" id="ARBA00023194"/>
    </source>
</evidence>
<organism evidence="5 6">
    <name type="scientific">Botryotinia narcissicola</name>
    <dbReference type="NCBI Taxonomy" id="278944"/>
    <lineage>
        <taxon>Eukaryota</taxon>
        <taxon>Fungi</taxon>
        <taxon>Dikarya</taxon>
        <taxon>Ascomycota</taxon>
        <taxon>Pezizomycotina</taxon>
        <taxon>Leotiomycetes</taxon>
        <taxon>Helotiales</taxon>
        <taxon>Sclerotiniaceae</taxon>
        <taxon>Botryotinia</taxon>
    </lineage>
</organism>
<dbReference type="STRING" id="278944.A0A4Z1HIN5"/>
<dbReference type="InterPro" id="IPR042098">
    <property type="entry name" value="TauD-like_sf"/>
</dbReference>
<dbReference type="Gene3D" id="3.60.130.10">
    <property type="entry name" value="Clavaminate synthase-like"/>
    <property type="match status" value="1"/>
</dbReference>
<feature type="domain" description="TauD/TfdA-like" evidence="4">
    <location>
        <begin position="99"/>
        <end position="278"/>
    </location>
</feature>
<dbReference type="OrthoDB" id="272271at2759"/>